<name>A0ABW3LZJ6_9GAMM</name>
<comment type="caution">
    <text evidence="1">The sequence shown here is derived from an EMBL/GenBank/DDBJ whole genome shotgun (WGS) entry which is preliminary data.</text>
</comment>
<protein>
    <submittedName>
        <fullName evidence="1">Uncharacterized protein</fullName>
    </submittedName>
</protein>
<feature type="non-terminal residue" evidence="1">
    <location>
        <position position="64"/>
    </location>
</feature>
<evidence type="ECO:0000313" key="2">
    <source>
        <dbReference type="Proteomes" id="UP001597033"/>
    </source>
</evidence>
<organism evidence="1 2">
    <name type="scientific">Pseudoxanthomonas kaohsiungensis</name>
    <dbReference type="NCBI Taxonomy" id="283923"/>
    <lineage>
        <taxon>Bacteria</taxon>
        <taxon>Pseudomonadati</taxon>
        <taxon>Pseudomonadota</taxon>
        <taxon>Gammaproteobacteria</taxon>
        <taxon>Lysobacterales</taxon>
        <taxon>Lysobacteraceae</taxon>
        <taxon>Pseudoxanthomonas</taxon>
    </lineage>
</organism>
<reference evidence="2" key="1">
    <citation type="journal article" date="2019" name="Int. J. Syst. Evol. Microbiol.">
        <title>The Global Catalogue of Microorganisms (GCM) 10K type strain sequencing project: providing services to taxonomists for standard genome sequencing and annotation.</title>
        <authorList>
            <consortium name="The Broad Institute Genomics Platform"/>
            <consortium name="The Broad Institute Genome Sequencing Center for Infectious Disease"/>
            <person name="Wu L."/>
            <person name="Ma J."/>
        </authorList>
    </citation>
    <scope>NUCLEOTIDE SEQUENCE [LARGE SCALE GENOMIC DNA]</scope>
    <source>
        <strain evidence="2">CCUG 55854</strain>
    </source>
</reference>
<sequence length="64" mass="7164">MKICPMPELFARPAEFRTRSMVKFCPTPELFARRVKKEGGCPIFCVQGSDQGTARSMRSPNSIA</sequence>
<accession>A0ABW3LZJ6</accession>
<proteinExistence type="predicted"/>
<dbReference type="EMBL" id="JBHTKN010000015">
    <property type="protein sequence ID" value="MFD1043891.1"/>
    <property type="molecule type" value="Genomic_DNA"/>
</dbReference>
<dbReference type="RefSeq" id="WP_379655912.1">
    <property type="nucleotide sequence ID" value="NZ_JBHTKN010000015.1"/>
</dbReference>
<dbReference type="Proteomes" id="UP001597033">
    <property type="component" value="Unassembled WGS sequence"/>
</dbReference>
<keyword evidence="2" id="KW-1185">Reference proteome</keyword>
<evidence type="ECO:0000313" key="1">
    <source>
        <dbReference type="EMBL" id="MFD1043891.1"/>
    </source>
</evidence>
<gene>
    <name evidence="1" type="ORF">ACFQ2N_16180</name>
</gene>